<dbReference type="PANTHER" id="PTHR19271:SF16">
    <property type="entry name" value="CYTOCHROME B"/>
    <property type="match status" value="1"/>
</dbReference>
<dbReference type="InterPro" id="IPR016174">
    <property type="entry name" value="Di-haem_cyt_TM"/>
</dbReference>
<keyword evidence="1" id="KW-0812">Transmembrane</keyword>
<evidence type="ECO:0000259" key="2">
    <source>
        <dbReference type="PROSITE" id="PS51002"/>
    </source>
</evidence>
<evidence type="ECO:0000313" key="3">
    <source>
        <dbReference type="EMBL" id="SHL11637.1"/>
    </source>
</evidence>
<keyword evidence="1" id="KW-0472">Membrane</keyword>
<dbReference type="GO" id="GO:0016020">
    <property type="term" value="C:membrane"/>
    <property type="evidence" value="ECO:0007669"/>
    <property type="project" value="InterPro"/>
</dbReference>
<dbReference type="RefSeq" id="WP_072875357.1">
    <property type="nucleotide sequence ID" value="NZ_FRAF01000040.1"/>
</dbReference>
<protein>
    <submittedName>
        <fullName evidence="3">Ubiquinol-cytochrome c reductase cytochrome b subunit</fullName>
    </submittedName>
</protein>
<dbReference type="InterPro" id="IPR005797">
    <property type="entry name" value="Cyt_b/b6_N"/>
</dbReference>
<gene>
    <name evidence="3" type="ORF">SAMN05443507_1407</name>
</gene>
<dbReference type="InterPro" id="IPR027387">
    <property type="entry name" value="Cytb/b6-like_sf"/>
</dbReference>
<feature type="transmembrane region" description="Helical" evidence="1">
    <location>
        <begin position="162"/>
        <end position="184"/>
    </location>
</feature>
<dbReference type="GO" id="GO:0022904">
    <property type="term" value="P:respiratory electron transport chain"/>
    <property type="evidence" value="ECO:0007669"/>
    <property type="project" value="InterPro"/>
</dbReference>
<sequence length="210" mass="23590">MNWSREIRIRVSEKLTWDNLLPSEQPIYVNSLVYSFGVFTLSSLVFCIASGVIMASKGPLWYQHTSLGDFMRSIHFWSVQAFFFFMTMHLVGQFFMGSWREGRAMTWVWGALSFAVSVLTAFTGYLSRGDFFAQWNQVQSKDAFNGAGLDGFLNILNNGQVYGLHIVVLPMILIGLVGIHLLAVRSKGVVPPYSVRSSETEISSAHKGEN</sequence>
<organism evidence="3 4">
    <name type="scientific">Alicyclobacillus tolerans</name>
    <dbReference type="NCBI Taxonomy" id="90970"/>
    <lineage>
        <taxon>Bacteria</taxon>
        <taxon>Bacillati</taxon>
        <taxon>Bacillota</taxon>
        <taxon>Bacilli</taxon>
        <taxon>Bacillales</taxon>
        <taxon>Alicyclobacillaceae</taxon>
        <taxon>Alicyclobacillus</taxon>
    </lineage>
</organism>
<evidence type="ECO:0000256" key="1">
    <source>
        <dbReference type="SAM" id="Phobius"/>
    </source>
</evidence>
<dbReference type="Pfam" id="PF13631">
    <property type="entry name" value="Cytochrom_B_N_2"/>
    <property type="match status" value="1"/>
</dbReference>
<dbReference type="Proteomes" id="UP000184016">
    <property type="component" value="Unassembled WGS sequence"/>
</dbReference>
<dbReference type="SUPFAM" id="SSF81342">
    <property type="entry name" value="Transmembrane di-heme cytochromes"/>
    <property type="match status" value="1"/>
</dbReference>
<keyword evidence="4" id="KW-1185">Reference proteome</keyword>
<proteinExistence type="predicted"/>
<dbReference type="STRING" id="1830138.SAMN05443507_1407"/>
<dbReference type="GO" id="GO:0016491">
    <property type="term" value="F:oxidoreductase activity"/>
    <property type="evidence" value="ECO:0007669"/>
    <property type="project" value="InterPro"/>
</dbReference>
<dbReference type="AlphaFoldDB" id="A0A1M6Y0A9"/>
<dbReference type="Gene3D" id="1.20.810.10">
    <property type="entry name" value="Cytochrome Bc1 Complex, Chain C"/>
    <property type="match status" value="1"/>
</dbReference>
<keyword evidence="1" id="KW-1133">Transmembrane helix</keyword>
<evidence type="ECO:0000313" key="4">
    <source>
        <dbReference type="Proteomes" id="UP000184016"/>
    </source>
</evidence>
<dbReference type="PROSITE" id="PS51002">
    <property type="entry name" value="CYTB_NTER"/>
    <property type="match status" value="1"/>
</dbReference>
<dbReference type="PANTHER" id="PTHR19271">
    <property type="entry name" value="CYTOCHROME B"/>
    <property type="match status" value="1"/>
</dbReference>
<feature type="transmembrane region" description="Helical" evidence="1">
    <location>
        <begin position="74"/>
        <end position="95"/>
    </location>
</feature>
<name>A0A1M6Y0A9_9BACL</name>
<feature type="transmembrane region" description="Helical" evidence="1">
    <location>
        <begin position="107"/>
        <end position="126"/>
    </location>
</feature>
<dbReference type="OrthoDB" id="9804503at2"/>
<feature type="domain" description="Cytochrome b/b6 N-terminal region profile" evidence="2">
    <location>
        <begin position="1"/>
        <end position="193"/>
    </location>
</feature>
<accession>A0A1M6Y0A9</accession>
<dbReference type="GO" id="GO:0009055">
    <property type="term" value="F:electron transfer activity"/>
    <property type="evidence" value="ECO:0007669"/>
    <property type="project" value="InterPro"/>
</dbReference>
<feature type="transmembrane region" description="Helical" evidence="1">
    <location>
        <begin position="32"/>
        <end position="54"/>
    </location>
</feature>
<dbReference type="EMBL" id="FRAF01000040">
    <property type="protein sequence ID" value="SHL11637.1"/>
    <property type="molecule type" value="Genomic_DNA"/>
</dbReference>
<reference evidence="4" key="1">
    <citation type="submission" date="2016-11" db="EMBL/GenBank/DDBJ databases">
        <authorList>
            <person name="Varghese N."/>
            <person name="Submissions S."/>
        </authorList>
    </citation>
    <scope>NUCLEOTIDE SEQUENCE [LARGE SCALE GENOMIC DNA]</scope>
    <source>
        <strain evidence="4">USBA-503</strain>
    </source>
</reference>